<accession>A0A0F9JPJ1</accession>
<reference evidence="1" key="1">
    <citation type="journal article" date="2015" name="Nature">
        <title>Complex archaea that bridge the gap between prokaryotes and eukaryotes.</title>
        <authorList>
            <person name="Spang A."/>
            <person name="Saw J.H."/>
            <person name="Jorgensen S.L."/>
            <person name="Zaremba-Niedzwiedzka K."/>
            <person name="Martijn J."/>
            <person name="Lind A.E."/>
            <person name="van Eijk R."/>
            <person name="Schleper C."/>
            <person name="Guy L."/>
            <person name="Ettema T.J."/>
        </authorList>
    </citation>
    <scope>NUCLEOTIDE SEQUENCE</scope>
</reference>
<comment type="caution">
    <text evidence="1">The sequence shown here is derived from an EMBL/GenBank/DDBJ whole genome shotgun (WGS) entry which is preliminary data.</text>
</comment>
<organism evidence="1">
    <name type="scientific">marine sediment metagenome</name>
    <dbReference type="NCBI Taxonomy" id="412755"/>
    <lineage>
        <taxon>unclassified sequences</taxon>
        <taxon>metagenomes</taxon>
        <taxon>ecological metagenomes</taxon>
    </lineage>
</organism>
<proteinExistence type="predicted"/>
<sequence length="57" mass="6627">MMSESLREKLLSVIPQEEVWRVQDQVAEWLKTVDTGPDQGRDEFRRMLIILVNEPGG</sequence>
<evidence type="ECO:0000313" key="1">
    <source>
        <dbReference type="EMBL" id="KKM64311.1"/>
    </source>
</evidence>
<name>A0A0F9JPJ1_9ZZZZ</name>
<dbReference type="EMBL" id="LAZR01010927">
    <property type="protein sequence ID" value="KKM64311.1"/>
    <property type="molecule type" value="Genomic_DNA"/>
</dbReference>
<gene>
    <name evidence="1" type="ORF">LCGC14_1502670</name>
</gene>
<dbReference type="AlphaFoldDB" id="A0A0F9JPJ1"/>
<protein>
    <submittedName>
        <fullName evidence="1">Uncharacterized protein</fullName>
    </submittedName>
</protein>